<dbReference type="GO" id="GO:0044715">
    <property type="term" value="F:8-oxo-dGDP phosphatase activity"/>
    <property type="evidence" value="ECO:0007669"/>
    <property type="project" value="TreeGrafter"/>
</dbReference>
<accession>A0A382VEU4</accession>
<dbReference type="Gene3D" id="3.90.79.10">
    <property type="entry name" value="Nucleoside Triphosphate Pyrophosphohydrolase"/>
    <property type="match status" value="1"/>
</dbReference>
<comment type="catalytic activity">
    <reaction evidence="10">
        <text>8-oxo-dGTP + H2O = 8-oxo-dGMP + diphosphate + H(+)</text>
        <dbReference type="Rhea" id="RHEA:31575"/>
        <dbReference type="ChEBI" id="CHEBI:15377"/>
        <dbReference type="ChEBI" id="CHEBI:15378"/>
        <dbReference type="ChEBI" id="CHEBI:33019"/>
        <dbReference type="ChEBI" id="CHEBI:63224"/>
        <dbReference type="ChEBI" id="CHEBI:77896"/>
        <dbReference type="EC" id="3.6.1.55"/>
    </reaction>
</comment>
<dbReference type="EC" id="3.6.1.55" evidence="11"/>
<dbReference type="EMBL" id="UINC01151430">
    <property type="protein sequence ID" value="SVD45034.1"/>
    <property type="molecule type" value="Genomic_DNA"/>
</dbReference>
<dbReference type="InterPro" id="IPR015797">
    <property type="entry name" value="NUDIX_hydrolase-like_dom_sf"/>
</dbReference>
<gene>
    <name evidence="13" type="ORF">METZ01_LOCUS397888</name>
</gene>
<feature type="domain" description="Nudix hydrolase" evidence="12">
    <location>
        <begin position="1"/>
        <end position="77"/>
    </location>
</feature>
<organism evidence="13">
    <name type="scientific">marine metagenome</name>
    <dbReference type="NCBI Taxonomy" id="408172"/>
    <lineage>
        <taxon>unclassified sequences</taxon>
        <taxon>metagenomes</taxon>
        <taxon>ecological metagenomes</taxon>
    </lineage>
</organism>
<evidence type="ECO:0000256" key="6">
    <source>
        <dbReference type="ARBA" id="ARBA00022763"/>
    </source>
</evidence>
<keyword evidence="9" id="KW-0234">DNA repair</keyword>
<evidence type="ECO:0000256" key="2">
    <source>
        <dbReference type="ARBA" id="ARBA00005582"/>
    </source>
</evidence>
<evidence type="ECO:0000256" key="3">
    <source>
        <dbReference type="ARBA" id="ARBA00022457"/>
    </source>
</evidence>
<dbReference type="GO" id="GO:0044716">
    <property type="term" value="F:8-oxo-GDP phosphatase activity"/>
    <property type="evidence" value="ECO:0007669"/>
    <property type="project" value="TreeGrafter"/>
</dbReference>
<dbReference type="PROSITE" id="PS51462">
    <property type="entry name" value="NUDIX"/>
    <property type="match status" value="1"/>
</dbReference>
<keyword evidence="3" id="KW-0515">Mutator protein</keyword>
<dbReference type="GO" id="GO:0008413">
    <property type="term" value="F:8-oxo-7,8-dihydroguanosine triphosphate pyrophosphatase activity"/>
    <property type="evidence" value="ECO:0007669"/>
    <property type="project" value="TreeGrafter"/>
</dbReference>
<dbReference type="InterPro" id="IPR020084">
    <property type="entry name" value="NUDIX_hydrolase_CS"/>
</dbReference>
<dbReference type="InterPro" id="IPR000086">
    <property type="entry name" value="NUDIX_hydrolase_dom"/>
</dbReference>
<keyword evidence="6" id="KW-0227">DNA damage</keyword>
<keyword evidence="7" id="KW-0378">Hydrolase</keyword>
<comment type="cofactor">
    <cofactor evidence="1">
        <name>Mg(2+)</name>
        <dbReference type="ChEBI" id="CHEBI:18420"/>
    </cofactor>
</comment>
<dbReference type="AlphaFoldDB" id="A0A382VEU4"/>
<evidence type="ECO:0000256" key="8">
    <source>
        <dbReference type="ARBA" id="ARBA00022842"/>
    </source>
</evidence>
<sequence length="77" mass="8944">VVVGILYNSDKDKVLITKRTSKQYLSGYWEFPGGKTKKNEDSFSALSREFYEELGVSITKAKRLIKINMIISKKKYY</sequence>
<keyword evidence="5" id="KW-0479">Metal-binding</keyword>
<protein>
    <recommendedName>
        <fullName evidence="11">8-oxo-dGTP diphosphatase</fullName>
        <ecNumber evidence="11">3.6.1.55</ecNumber>
    </recommendedName>
</protein>
<dbReference type="Pfam" id="PF00293">
    <property type="entry name" value="NUDIX"/>
    <property type="match status" value="1"/>
</dbReference>
<dbReference type="PANTHER" id="PTHR47707:SF1">
    <property type="entry name" value="NUDIX HYDROLASE FAMILY PROTEIN"/>
    <property type="match status" value="1"/>
</dbReference>
<evidence type="ECO:0000256" key="7">
    <source>
        <dbReference type="ARBA" id="ARBA00022801"/>
    </source>
</evidence>
<evidence type="ECO:0000256" key="11">
    <source>
        <dbReference type="ARBA" id="ARBA00038905"/>
    </source>
</evidence>
<comment type="similarity">
    <text evidence="2">Belongs to the Nudix hydrolase family.</text>
</comment>
<name>A0A382VEU4_9ZZZZ</name>
<dbReference type="SUPFAM" id="SSF55811">
    <property type="entry name" value="Nudix"/>
    <property type="match status" value="1"/>
</dbReference>
<evidence type="ECO:0000259" key="12">
    <source>
        <dbReference type="PROSITE" id="PS51462"/>
    </source>
</evidence>
<evidence type="ECO:0000313" key="13">
    <source>
        <dbReference type="EMBL" id="SVD45034.1"/>
    </source>
</evidence>
<keyword evidence="4" id="KW-0235">DNA replication</keyword>
<dbReference type="GO" id="GO:0006260">
    <property type="term" value="P:DNA replication"/>
    <property type="evidence" value="ECO:0007669"/>
    <property type="project" value="UniProtKB-KW"/>
</dbReference>
<dbReference type="PROSITE" id="PS00893">
    <property type="entry name" value="NUDIX_BOX"/>
    <property type="match status" value="1"/>
</dbReference>
<feature type="non-terminal residue" evidence="13">
    <location>
        <position position="1"/>
    </location>
</feature>
<evidence type="ECO:0000256" key="1">
    <source>
        <dbReference type="ARBA" id="ARBA00001946"/>
    </source>
</evidence>
<evidence type="ECO:0000256" key="9">
    <source>
        <dbReference type="ARBA" id="ARBA00023204"/>
    </source>
</evidence>
<dbReference type="PANTHER" id="PTHR47707">
    <property type="entry name" value="8-OXO-DGTP DIPHOSPHATASE"/>
    <property type="match status" value="1"/>
</dbReference>
<keyword evidence="8" id="KW-0460">Magnesium</keyword>
<proteinExistence type="inferred from homology"/>
<evidence type="ECO:0000256" key="5">
    <source>
        <dbReference type="ARBA" id="ARBA00022723"/>
    </source>
</evidence>
<dbReference type="InterPro" id="IPR047127">
    <property type="entry name" value="MutT-like"/>
</dbReference>
<evidence type="ECO:0000256" key="10">
    <source>
        <dbReference type="ARBA" id="ARBA00035861"/>
    </source>
</evidence>
<dbReference type="GO" id="GO:0035539">
    <property type="term" value="F:8-oxo-7,8-dihydrodeoxyguanosine triphosphate pyrophosphatase activity"/>
    <property type="evidence" value="ECO:0007669"/>
    <property type="project" value="UniProtKB-EC"/>
</dbReference>
<reference evidence="13" key="1">
    <citation type="submission" date="2018-05" db="EMBL/GenBank/DDBJ databases">
        <authorList>
            <person name="Lanie J.A."/>
            <person name="Ng W.-L."/>
            <person name="Kazmierczak K.M."/>
            <person name="Andrzejewski T.M."/>
            <person name="Davidsen T.M."/>
            <person name="Wayne K.J."/>
            <person name="Tettelin H."/>
            <person name="Glass J.I."/>
            <person name="Rusch D."/>
            <person name="Podicherti R."/>
            <person name="Tsui H.-C.T."/>
            <person name="Winkler M.E."/>
        </authorList>
    </citation>
    <scope>NUCLEOTIDE SEQUENCE</scope>
</reference>
<evidence type="ECO:0000256" key="4">
    <source>
        <dbReference type="ARBA" id="ARBA00022705"/>
    </source>
</evidence>
<dbReference type="GO" id="GO:0006281">
    <property type="term" value="P:DNA repair"/>
    <property type="evidence" value="ECO:0007669"/>
    <property type="project" value="UniProtKB-KW"/>
</dbReference>
<dbReference type="GO" id="GO:0046872">
    <property type="term" value="F:metal ion binding"/>
    <property type="evidence" value="ECO:0007669"/>
    <property type="project" value="UniProtKB-KW"/>
</dbReference>